<reference evidence="3" key="1">
    <citation type="journal article" date="2019" name="Int. J. Syst. Evol. Microbiol.">
        <title>The Global Catalogue of Microorganisms (GCM) 10K type strain sequencing project: providing services to taxonomists for standard genome sequencing and annotation.</title>
        <authorList>
            <consortium name="The Broad Institute Genomics Platform"/>
            <consortium name="The Broad Institute Genome Sequencing Center for Infectious Disease"/>
            <person name="Wu L."/>
            <person name="Ma J."/>
        </authorList>
    </citation>
    <scope>NUCLEOTIDE SEQUENCE [LARGE SCALE GENOMIC DNA]</scope>
    <source>
        <strain evidence="3">CCUG 62974</strain>
    </source>
</reference>
<evidence type="ECO:0000256" key="1">
    <source>
        <dbReference type="SAM" id="Phobius"/>
    </source>
</evidence>
<dbReference type="EMBL" id="JBHTHX010000480">
    <property type="protein sequence ID" value="MFD0885966.1"/>
    <property type="molecule type" value="Genomic_DNA"/>
</dbReference>
<keyword evidence="1" id="KW-1133">Transmembrane helix</keyword>
<feature type="transmembrane region" description="Helical" evidence="1">
    <location>
        <begin position="142"/>
        <end position="171"/>
    </location>
</feature>
<accession>A0ABW3DT54</accession>
<proteinExistence type="predicted"/>
<keyword evidence="1" id="KW-0812">Transmembrane</keyword>
<name>A0ABW3DT54_9ACTN</name>
<comment type="caution">
    <text evidence="2">The sequence shown here is derived from an EMBL/GenBank/DDBJ whole genome shotgun (WGS) entry which is preliminary data.</text>
</comment>
<sequence>MIITYHLRRLRHPRLLLAAVPAGWLTWIGFRPGGSGTEVGDVFGPWGLARYWALVAPLLAAVVVPLVTSAWRESRARSNWSLAGADPSQVAADRYRVFLSGYLVYCAGITLGALFVAGQLGATPGWLPALLVVTAAGPLLGGYTVLALCYVAGTAGGAAASIALTLVVAVLDLTNTHPWAALSLSGTGDLTLLAGSWNLSFEEPGFASLPLPSPSFIVTRLLLACAATLGVLLARHRHPVR</sequence>
<feature type="transmembrane region" description="Helical" evidence="1">
    <location>
        <begin position="12"/>
        <end position="30"/>
    </location>
</feature>
<dbReference type="Proteomes" id="UP001597024">
    <property type="component" value="Unassembled WGS sequence"/>
</dbReference>
<evidence type="ECO:0008006" key="4">
    <source>
        <dbReference type="Google" id="ProtNLM"/>
    </source>
</evidence>
<gene>
    <name evidence="2" type="ORF">ACFQ08_15565</name>
</gene>
<keyword evidence="3" id="KW-1185">Reference proteome</keyword>
<evidence type="ECO:0000313" key="3">
    <source>
        <dbReference type="Proteomes" id="UP001597024"/>
    </source>
</evidence>
<feature type="transmembrane region" description="Helical" evidence="1">
    <location>
        <begin position="50"/>
        <end position="71"/>
    </location>
</feature>
<feature type="transmembrane region" description="Helical" evidence="1">
    <location>
        <begin position="217"/>
        <end position="234"/>
    </location>
</feature>
<evidence type="ECO:0000313" key="2">
    <source>
        <dbReference type="EMBL" id="MFD0885966.1"/>
    </source>
</evidence>
<keyword evidence="1" id="KW-0472">Membrane</keyword>
<feature type="transmembrane region" description="Helical" evidence="1">
    <location>
        <begin position="102"/>
        <end position="122"/>
    </location>
</feature>
<organism evidence="2 3">
    <name type="scientific">Streptosporangium algeriense</name>
    <dbReference type="NCBI Taxonomy" id="1682748"/>
    <lineage>
        <taxon>Bacteria</taxon>
        <taxon>Bacillati</taxon>
        <taxon>Actinomycetota</taxon>
        <taxon>Actinomycetes</taxon>
        <taxon>Streptosporangiales</taxon>
        <taxon>Streptosporangiaceae</taxon>
        <taxon>Streptosporangium</taxon>
    </lineage>
</organism>
<protein>
    <recommendedName>
        <fullName evidence="4">ABC transporter permease</fullName>
    </recommendedName>
</protein>